<accession>A0A0L6VBR3</accession>
<comment type="caution">
    <text evidence="3">The sequence shown here is derived from an EMBL/GenBank/DDBJ whole genome shotgun (WGS) entry which is preliminary data.</text>
</comment>
<keyword evidence="2" id="KW-0472">Membrane</keyword>
<proteinExistence type="predicted"/>
<feature type="region of interest" description="Disordered" evidence="1">
    <location>
        <begin position="1"/>
        <end position="37"/>
    </location>
</feature>
<protein>
    <submittedName>
        <fullName evidence="3">Uncharacterized protein</fullName>
    </submittedName>
</protein>
<evidence type="ECO:0000313" key="3">
    <source>
        <dbReference type="EMBL" id="KNZ58154.1"/>
    </source>
</evidence>
<keyword evidence="4" id="KW-1185">Reference proteome</keyword>
<dbReference type="EMBL" id="LAVV01006823">
    <property type="protein sequence ID" value="KNZ58154.1"/>
    <property type="molecule type" value="Genomic_DNA"/>
</dbReference>
<sequence>MPSSQQEQPIGGPSQPILTLHEDDHGLEAAETDGGDDPERAALLGATTAARILHHKPTPIELRLAIFAFCCLCAASIGFGLFAGESSKLHNSLPPDSHFPPPQIITTTIFLSPTSSPSPPKKPSEICTSGPCVDAAGELRRTIQPPASEIISAKIDSAVEYILSGPSSTDATMGKIQAFKTMCERKGSRPPYSEYFVLLEELSEAWKRTTRSKADKVGAVLAYLHAAALPALFQITVTSKQLTLAPHVVSLEGLEEAFPAIYPAEQVSERLQAVQKLAASLARLTGHSGPSQLVTVDELQALSCSALPSPCWIYWKDFYSALHPHMPIGLLDVHGIDYFAHLARVIAEQADMGLESYFHWLIIISMRRKDCQGETKLEFGPTLLKKLFLRSEEQQREMQSYLSSARFLLQFMLDQSPHSDLPRVIEGPPAELDQTAELAAIQEDNWVLTLHRLALIKTRRALSEGTLRWNVLDTKPVLQAPLLYPSSPDLPKSLIFGSFGYMLYEKLWRLQLNGTVATDEGQRCGESLRASFSDWKRYRAANGPHQSRTRLVGLPDHLGAPDQLFFLAFGRLEMLCVGDEQNE</sequence>
<gene>
    <name evidence="3" type="ORF">VP01_1988g5</name>
</gene>
<evidence type="ECO:0000256" key="1">
    <source>
        <dbReference type="SAM" id="MobiDB-lite"/>
    </source>
</evidence>
<name>A0A0L6VBR3_9BASI</name>
<feature type="transmembrane region" description="Helical" evidence="2">
    <location>
        <begin position="64"/>
        <end position="84"/>
    </location>
</feature>
<organism evidence="3 4">
    <name type="scientific">Puccinia sorghi</name>
    <dbReference type="NCBI Taxonomy" id="27349"/>
    <lineage>
        <taxon>Eukaryota</taxon>
        <taxon>Fungi</taxon>
        <taxon>Dikarya</taxon>
        <taxon>Basidiomycota</taxon>
        <taxon>Pucciniomycotina</taxon>
        <taxon>Pucciniomycetes</taxon>
        <taxon>Pucciniales</taxon>
        <taxon>Pucciniaceae</taxon>
        <taxon>Puccinia</taxon>
    </lineage>
</organism>
<evidence type="ECO:0000313" key="4">
    <source>
        <dbReference type="Proteomes" id="UP000037035"/>
    </source>
</evidence>
<dbReference type="SUPFAM" id="SSF55486">
    <property type="entry name" value="Metalloproteases ('zincins'), catalytic domain"/>
    <property type="match status" value="1"/>
</dbReference>
<dbReference type="Proteomes" id="UP000037035">
    <property type="component" value="Unassembled WGS sequence"/>
</dbReference>
<dbReference type="AlphaFoldDB" id="A0A0L6VBR3"/>
<keyword evidence="2" id="KW-0812">Transmembrane</keyword>
<dbReference type="VEuPathDB" id="FungiDB:VP01_1988g5"/>
<keyword evidence="2" id="KW-1133">Transmembrane helix</keyword>
<reference evidence="3 4" key="1">
    <citation type="submission" date="2015-08" db="EMBL/GenBank/DDBJ databases">
        <title>Next Generation Sequencing and Analysis of the Genome of Puccinia sorghi L Schw, the Causal Agent of Maize Common Rust.</title>
        <authorList>
            <person name="Rochi L."/>
            <person name="Burguener G."/>
            <person name="Darino M."/>
            <person name="Turjanski A."/>
            <person name="Kreff E."/>
            <person name="Dieguez M.J."/>
            <person name="Sacco F."/>
        </authorList>
    </citation>
    <scope>NUCLEOTIDE SEQUENCE [LARGE SCALE GENOMIC DNA]</scope>
    <source>
        <strain evidence="3 4">RO10H11247</strain>
    </source>
</reference>
<evidence type="ECO:0000256" key="2">
    <source>
        <dbReference type="SAM" id="Phobius"/>
    </source>
</evidence>
<dbReference type="OrthoDB" id="6475849at2759"/>
<dbReference type="STRING" id="27349.A0A0L6VBR3"/>